<evidence type="ECO:0000259" key="4">
    <source>
        <dbReference type="Pfam" id="PF24883"/>
    </source>
</evidence>
<dbReference type="InterPro" id="IPR056884">
    <property type="entry name" value="NPHP3-like_N"/>
</dbReference>
<keyword evidence="1" id="KW-0677">Repeat</keyword>
<evidence type="ECO:0000256" key="2">
    <source>
        <dbReference type="SAM" id="MobiDB-lite"/>
    </source>
</evidence>
<proteinExistence type="predicted"/>
<keyword evidence="3" id="KW-0732">Signal</keyword>
<evidence type="ECO:0000313" key="6">
    <source>
        <dbReference type="EMBL" id="RKL34118.1"/>
    </source>
</evidence>
<dbReference type="EMBL" id="MRDB01000037">
    <property type="protein sequence ID" value="RKL34118.1"/>
    <property type="molecule type" value="Genomic_DNA"/>
</dbReference>
<dbReference type="InterPro" id="IPR056693">
    <property type="entry name" value="DUF7791"/>
</dbReference>
<feature type="compositionally biased region" description="Acidic residues" evidence="2">
    <location>
        <begin position="282"/>
        <end position="329"/>
    </location>
</feature>
<gene>
    <name evidence="6" type="ORF">BFJ72_g9605</name>
</gene>
<feature type="domain" description="Nephrocystin 3-like N-terminal" evidence="4">
    <location>
        <begin position="354"/>
        <end position="516"/>
    </location>
</feature>
<dbReference type="PANTHER" id="PTHR10039">
    <property type="entry name" value="AMELOGENIN"/>
    <property type="match status" value="1"/>
</dbReference>
<dbReference type="PANTHER" id="PTHR10039:SF5">
    <property type="entry name" value="NACHT DOMAIN-CONTAINING PROTEIN"/>
    <property type="match status" value="1"/>
</dbReference>
<organism evidence="6 7">
    <name type="scientific">Gibberella intermedia</name>
    <name type="common">Bulb rot disease fungus</name>
    <name type="synonym">Fusarium proliferatum</name>
    <dbReference type="NCBI Taxonomy" id="948311"/>
    <lineage>
        <taxon>Eukaryota</taxon>
        <taxon>Fungi</taxon>
        <taxon>Dikarya</taxon>
        <taxon>Ascomycota</taxon>
        <taxon>Pezizomycotina</taxon>
        <taxon>Sordariomycetes</taxon>
        <taxon>Hypocreomycetidae</taxon>
        <taxon>Hypocreales</taxon>
        <taxon>Nectriaceae</taxon>
        <taxon>Fusarium</taxon>
        <taxon>Fusarium fujikuroi species complex</taxon>
    </lineage>
</organism>
<dbReference type="Pfam" id="PF24883">
    <property type="entry name" value="NPHP3_N"/>
    <property type="match status" value="1"/>
</dbReference>
<evidence type="ECO:0000313" key="7">
    <source>
        <dbReference type="Proteomes" id="UP000283569"/>
    </source>
</evidence>
<dbReference type="Proteomes" id="UP000283569">
    <property type="component" value="Unassembled WGS sequence"/>
</dbReference>
<evidence type="ECO:0000259" key="5">
    <source>
        <dbReference type="Pfam" id="PF25053"/>
    </source>
</evidence>
<feature type="chain" id="PRO_5018971773" evidence="3">
    <location>
        <begin position="28"/>
        <end position="1214"/>
    </location>
</feature>
<feature type="signal peptide" evidence="3">
    <location>
        <begin position="1"/>
        <end position="27"/>
    </location>
</feature>
<evidence type="ECO:0000256" key="3">
    <source>
        <dbReference type="SAM" id="SignalP"/>
    </source>
</evidence>
<comment type="caution">
    <text evidence="6">The sequence shown here is derived from an EMBL/GenBank/DDBJ whole genome shotgun (WGS) entry which is preliminary data.</text>
</comment>
<sequence length="1214" mass="138076">MLTGFEALGAASAVLQVISFATDVVVACKDAYDGATTSHHDLQRYAGQMSEAVGRVHTRCEQMNNANSKFASPKLQNIAKECKDAADKLEAEVQYLTSMSAQGDIWKSIHKSFRAWKHRKKLQGLEESLSKYQRVMRIELTSHLCSQGDAIYFQQDASFGKLDTDIQFLVNQLAQGMTDVKDLVKREHAATRCTITQEGARVEAAINWHTDSQVLELRTTADAERKCEAFLRSLKATRMKQRYNEILDSTDASFSQVFATYKEIEDLYYGVSREYYHSEYDGNTDDSDTSEDHDQSEDDSYSEHEDDPDDANGPEDHEDTSDDSEDADSEGYGSSEAARDLYMGDTKYIHHSWHSFNSWLISDDKLFYILGKPGSGKSTLVKFILNKEQTRDLIQEWSPDAILLSHFFWKIGSEEQNSIKGLWCSLLYKRLEDQHHLILSTLQHFRHLSLHSEYYDWSLNDLQDVWNYVANLDPRHMCVFIDGLDEIRNEDGFPQLAQTIQSISRIPNTKLCVSARPEPQIVRWLKMTEAHGILLEELTKFDMHVYVRERFDQLIPSSPLSPELFNDLRRELVNKAEGVFLWLYLAIKSIIVGVENEDSEVLLSKRLQDLPGDLEKLYEDMWQRANAGSKVYREKARRYFCYLLSAEYAEIAVSQYGMLSCHPLPLIFQIACAEEPEIQKRILMGTDMIGASEIVRICNETLASINTRCAGLVEVYPQEPCPPDEEEHVGDMIAYSKAVQRVVFIHRTAHDFLIDTEAGEAVLGCESLERFPWQTRLLKGMVCMVKVLVIKWDMPCRLGNAVQQITEFANRWRSKGLQVATEMLDIVKPLFDKHFTRSDLDFWVPQPHFLSWLIVEEILADYVLSCLTNECPPHLATTIMRDGWRPGSDVRLPKRTFDALTALGADPHEYGVLSHTHNSFLQLVPFVEKPTAFTNFLMSSLILLRNDLEYQETESLVSSEEYSSPRSTFEILKIALDMAKTCPNLNAVVALFACFLDTGGMIIMPLKSWTGALDDSPSQNIFAIFEVNIQLLLLYLLSEVGTNLGQSVLANSQAEDILSRIGNPSAKLRYFKRPKATNDKIEQRSNSPLTLQRTEPQVPSMSRSEIEHLFEVDLDLHTKVLFDDGQTGLSVTTQYVEKLEVEEVNIEDAMISLAAENLGFASCEELGIAPSLEHMKWSQQFDSVSWNLFPLTMRRLKAAAPDIEESEGSMEVDD</sequence>
<protein>
    <submittedName>
        <fullName evidence="6">Uncharacterized protein</fullName>
    </submittedName>
</protein>
<dbReference type="AlphaFoldDB" id="A0A420SY24"/>
<feature type="domain" description="DUF7791" evidence="5">
    <location>
        <begin position="630"/>
        <end position="788"/>
    </location>
</feature>
<evidence type="ECO:0000256" key="1">
    <source>
        <dbReference type="ARBA" id="ARBA00022737"/>
    </source>
</evidence>
<accession>A0A420SY24</accession>
<dbReference type="Gene3D" id="3.40.50.300">
    <property type="entry name" value="P-loop containing nucleotide triphosphate hydrolases"/>
    <property type="match status" value="1"/>
</dbReference>
<name>A0A420SY24_GIBIN</name>
<dbReference type="Pfam" id="PF25053">
    <property type="entry name" value="DUF7791"/>
    <property type="match status" value="1"/>
</dbReference>
<dbReference type="SUPFAM" id="SSF52540">
    <property type="entry name" value="P-loop containing nucleoside triphosphate hydrolases"/>
    <property type="match status" value="1"/>
</dbReference>
<feature type="region of interest" description="Disordered" evidence="2">
    <location>
        <begin position="279"/>
        <end position="333"/>
    </location>
</feature>
<reference evidence="6 7" key="1">
    <citation type="journal article" date="2018" name="Sci. Rep.">
        <title>Characterisation of pathogen-specific regions and novel effector candidates in Fusarium oxysporum f. sp. cepae.</title>
        <authorList>
            <person name="Armitage A.D."/>
            <person name="Taylor A."/>
            <person name="Sobczyk M.K."/>
            <person name="Baxter L."/>
            <person name="Greenfield B.P."/>
            <person name="Bates H.J."/>
            <person name="Wilson F."/>
            <person name="Jackson A.C."/>
            <person name="Ott S."/>
            <person name="Harrison R.J."/>
            <person name="Clarkson J.P."/>
        </authorList>
    </citation>
    <scope>NUCLEOTIDE SEQUENCE [LARGE SCALE GENOMIC DNA]</scope>
    <source>
        <strain evidence="6 7">Fp_A8</strain>
    </source>
</reference>
<dbReference type="InterPro" id="IPR027417">
    <property type="entry name" value="P-loop_NTPase"/>
</dbReference>